<gene>
    <name evidence="3" type="ORF">HF519_28720</name>
</gene>
<accession>A0A848DRH3</accession>
<feature type="active site" description="Nucleophile" evidence="1">
    <location>
        <position position="138"/>
    </location>
</feature>
<dbReference type="PANTHER" id="PTHR32268">
    <property type="entry name" value="HOMOSERINE O-ACETYLTRANSFERASE"/>
    <property type="match status" value="1"/>
</dbReference>
<dbReference type="PANTHER" id="PTHR32268:SF15">
    <property type="entry name" value="HOMOSERINE ACETYLTRANSFERASE FAMILY PROTEIN (AFU_ORTHOLOGUE AFUA_1G15350)"/>
    <property type="match status" value="1"/>
</dbReference>
<evidence type="ECO:0000313" key="4">
    <source>
        <dbReference type="Proteomes" id="UP000586918"/>
    </source>
</evidence>
<dbReference type="Proteomes" id="UP000586918">
    <property type="component" value="Unassembled WGS sequence"/>
</dbReference>
<dbReference type="InterPro" id="IPR000073">
    <property type="entry name" value="AB_hydrolase_1"/>
</dbReference>
<dbReference type="Pfam" id="PF00561">
    <property type="entry name" value="Abhydrolase_1"/>
    <property type="match status" value="1"/>
</dbReference>
<feature type="active site" evidence="1">
    <location>
        <position position="321"/>
    </location>
</feature>
<dbReference type="SUPFAM" id="SSF53474">
    <property type="entry name" value="alpha/beta-Hydrolases"/>
    <property type="match status" value="1"/>
</dbReference>
<dbReference type="RefSeq" id="WP_169416113.1">
    <property type="nucleotide sequence ID" value="NZ_JAAXKZ010000192.1"/>
</dbReference>
<dbReference type="InterPro" id="IPR029058">
    <property type="entry name" value="AB_hydrolase_fold"/>
</dbReference>
<dbReference type="PIRSF" id="PIRSF000443">
    <property type="entry name" value="Homoser_Ac_trans"/>
    <property type="match status" value="1"/>
</dbReference>
<name>A0A848DRH3_9PSEU</name>
<dbReference type="InterPro" id="IPR008220">
    <property type="entry name" value="HAT_MetX-like"/>
</dbReference>
<dbReference type="GO" id="GO:0016747">
    <property type="term" value="F:acyltransferase activity, transferring groups other than amino-acyl groups"/>
    <property type="evidence" value="ECO:0007669"/>
    <property type="project" value="InterPro"/>
</dbReference>
<evidence type="ECO:0000313" key="3">
    <source>
        <dbReference type="EMBL" id="NMH95457.1"/>
    </source>
</evidence>
<feature type="domain" description="AB hydrolase-1" evidence="2">
    <location>
        <begin position="50"/>
        <end position="159"/>
    </location>
</feature>
<dbReference type="GO" id="GO:0016787">
    <property type="term" value="F:hydrolase activity"/>
    <property type="evidence" value="ECO:0007669"/>
    <property type="project" value="UniProtKB-KW"/>
</dbReference>
<evidence type="ECO:0000259" key="2">
    <source>
        <dbReference type="Pfam" id="PF00561"/>
    </source>
</evidence>
<dbReference type="AlphaFoldDB" id="A0A848DRH3"/>
<reference evidence="3 4" key="1">
    <citation type="submission" date="2020-04" db="EMBL/GenBank/DDBJ databases">
        <authorList>
            <person name="Klaysubun C."/>
            <person name="Duangmal K."/>
            <person name="Lipun K."/>
        </authorList>
    </citation>
    <scope>NUCLEOTIDE SEQUENCE [LARGE SCALE GENOMIC DNA]</scope>
    <source>
        <strain evidence="3 4">DSM 45300</strain>
    </source>
</reference>
<dbReference type="Gene3D" id="3.40.50.1820">
    <property type="entry name" value="alpha/beta hydrolase"/>
    <property type="match status" value="1"/>
</dbReference>
<sequence>MSDYYSEERHGPHQYLELGDFELENGITLPDAKLAYKTHGTLNPERDNAILFPHMWSGTPKAMEIFIGEDRPLDPSRYFIILPGQFANGFSSSPSNTPPPFNGGAFPHVTIGDDVRAQHRLVTETFGIERLELVLGWSMGAEQTYEWAVRYPEMVKRALPFAGTAKTTPHDYLFVRLHENAIKSDPAWDNGFYKESSDVHVGLRRHAEVWSVMGLCQEFYNAEAWRGAGFTSLDDFLHRFWEAYFLPMDPNNLIWMGWKWRHGDVSVHTGGDLKAALGRIKAKTYVVPFSRDMFFPPQDCEAEQKLIPHSEFRVVDSLWAHFAMFCMTRSDREQIDACIADLLKEAVT</sequence>
<keyword evidence="3" id="KW-0378">Hydrolase</keyword>
<dbReference type="EMBL" id="JAAXKZ010000192">
    <property type="protein sequence ID" value="NMH95457.1"/>
    <property type="molecule type" value="Genomic_DNA"/>
</dbReference>
<dbReference type="NCBIfam" id="NF005757">
    <property type="entry name" value="PRK07581.1"/>
    <property type="match status" value="1"/>
</dbReference>
<comment type="caution">
    <text evidence="3">The sequence shown here is derived from an EMBL/GenBank/DDBJ whole genome shotgun (WGS) entry which is preliminary data.</text>
</comment>
<evidence type="ECO:0000256" key="1">
    <source>
        <dbReference type="PIRSR" id="PIRSR000443-1"/>
    </source>
</evidence>
<protein>
    <submittedName>
        <fullName evidence="3">Alpha/beta fold hydrolase</fullName>
    </submittedName>
</protein>
<keyword evidence="4" id="KW-1185">Reference proteome</keyword>
<organism evidence="3 4">
    <name type="scientific">Pseudonocardia bannensis</name>
    <dbReference type="NCBI Taxonomy" id="630973"/>
    <lineage>
        <taxon>Bacteria</taxon>
        <taxon>Bacillati</taxon>
        <taxon>Actinomycetota</taxon>
        <taxon>Actinomycetes</taxon>
        <taxon>Pseudonocardiales</taxon>
        <taxon>Pseudonocardiaceae</taxon>
        <taxon>Pseudonocardia</taxon>
    </lineage>
</organism>
<proteinExistence type="predicted"/>
<feature type="active site" evidence="1">
    <location>
        <position position="292"/>
    </location>
</feature>